<dbReference type="InterPro" id="IPR053840">
    <property type="entry name" value="Hfq_1"/>
</dbReference>
<dbReference type="NCBIfam" id="NF047718">
    <property type="entry name" value="Hfq_rel_Cyano"/>
    <property type="match status" value="1"/>
</dbReference>
<keyword evidence="3" id="KW-1185">Reference proteome</keyword>
<sequence length="78" mass="8648">MSAPAKIPDPLDTSLPSTRNLQGFIRDKKTIEVKLTTGDVMKGTILWLDPTCICLNDGSDQTLLVWRQAITYLRTLGT</sequence>
<evidence type="ECO:0000259" key="1">
    <source>
        <dbReference type="Pfam" id="PF21979"/>
    </source>
</evidence>
<proteinExistence type="predicted"/>
<comment type="caution">
    <text evidence="2">The sequence shown here is derived from an EMBL/GenBank/DDBJ whole genome shotgun (WGS) entry which is preliminary data.</text>
</comment>
<dbReference type="Gene3D" id="2.30.30.100">
    <property type="match status" value="1"/>
</dbReference>
<dbReference type="RefSeq" id="WP_016923004.1">
    <property type="nucleotide sequence ID" value="NZ_KB235936.1"/>
</dbReference>
<reference evidence="2" key="1">
    <citation type="submission" date="2012-04" db="EMBL/GenBank/DDBJ databases">
        <authorList>
            <person name="Borisov I.G."/>
            <person name="Ivanikova N.V."/>
            <person name="Pinevich A.V."/>
        </authorList>
    </citation>
    <scope>NUCLEOTIDE SEQUENCE</scope>
    <source>
        <strain evidence="2">CALU 1027</strain>
    </source>
</reference>
<name>A0A0M2PQ15_PROHO</name>
<dbReference type="EMBL" id="AJTX02000007">
    <property type="protein sequence ID" value="KKI98675.1"/>
    <property type="molecule type" value="Genomic_DNA"/>
</dbReference>
<organism evidence="2 3">
    <name type="scientific">Prochlorothrix hollandica PCC 9006 = CALU 1027</name>
    <dbReference type="NCBI Taxonomy" id="317619"/>
    <lineage>
        <taxon>Bacteria</taxon>
        <taxon>Bacillati</taxon>
        <taxon>Cyanobacteriota</taxon>
        <taxon>Cyanophyceae</taxon>
        <taxon>Prochlorotrichales</taxon>
        <taxon>Prochlorotrichaceae</taxon>
        <taxon>Prochlorothrix</taxon>
    </lineage>
</organism>
<dbReference type="OrthoDB" id="573534at2"/>
<feature type="domain" description="Hfq-related" evidence="1">
    <location>
        <begin position="15"/>
        <end position="75"/>
    </location>
</feature>
<evidence type="ECO:0000313" key="2">
    <source>
        <dbReference type="EMBL" id="KKI98675.1"/>
    </source>
</evidence>
<dbReference type="eggNOG" id="COG1923">
    <property type="taxonomic scope" value="Bacteria"/>
</dbReference>
<dbReference type="Proteomes" id="UP000034681">
    <property type="component" value="Unassembled WGS sequence"/>
</dbReference>
<gene>
    <name evidence="2" type="ORF">PROH_17645</name>
</gene>
<dbReference type="STRING" id="317619.GCA_000332315_01658"/>
<dbReference type="SUPFAM" id="SSF50182">
    <property type="entry name" value="Sm-like ribonucleoproteins"/>
    <property type="match status" value="1"/>
</dbReference>
<protein>
    <recommendedName>
        <fullName evidence="1">Hfq-related domain-containing protein</fullName>
    </recommendedName>
</protein>
<dbReference type="Pfam" id="PF21979">
    <property type="entry name" value="Hfq_1"/>
    <property type="match status" value="1"/>
</dbReference>
<dbReference type="AlphaFoldDB" id="A0A0M2PQ15"/>
<evidence type="ECO:0000313" key="3">
    <source>
        <dbReference type="Proteomes" id="UP000034681"/>
    </source>
</evidence>
<accession>A0A0M2PQ15</accession>
<dbReference type="InterPro" id="IPR010920">
    <property type="entry name" value="LSM_dom_sf"/>
</dbReference>